<evidence type="ECO:0000313" key="1">
    <source>
        <dbReference type="EMBL" id="RED86197.1"/>
    </source>
</evidence>
<dbReference type="RefSeq" id="WP_116059340.1">
    <property type="nucleotide sequence ID" value="NZ_QRDZ01000003.1"/>
</dbReference>
<sequence>MNLFKFWDEHYRKIEDDALRVELARIITDEYESRGWRDRLFKRSYRHPMTRRKLSPTRYSILDILADFIMRPIQAEERRRSHPVANSDAAWYAEDKRRKREKSYDSFTEGGGQIDVDGRVYLPREELAA</sequence>
<protein>
    <submittedName>
        <fullName evidence="1">Uncharacterized protein</fullName>
    </submittedName>
</protein>
<evidence type="ECO:0000313" key="2">
    <source>
        <dbReference type="Proteomes" id="UP000256977"/>
    </source>
</evidence>
<name>A0A3D9KJ67_9BACL</name>
<organism evidence="1 2">
    <name type="scientific">Cohnella phaseoli</name>
    <dbReference type="NCBI Taxonomy" id="456490"/>
    <lineage>
        <taxon>Bacteria</taxon>
        <taxon>Bacillati</taxon>
        <taxon>Bacillota</taxon>
        <taxon>Bacilli</taxon>
        <taxon>Bacillales</taxon>
        <taxon>Paenibacillaceae</taxon>
        <taxon>Cohnella</taxon>
    </lineage>
</organism>
<dbReference type="OrthoDB" id="2679537at2"/>
<keyword evidence="2" id="KW-1185">Reference proteome</keyword>
<dbReference type="EMBL" id="QRDZ01000003">
    <property type="protein sequence ID" value="RED86197.1"/>
    <property type="molecule type" value="Genomic_DNA"/>
</dbReference>
<reference evidence="1 2" key="1">
    <citation type="submission" date="2018-07" db="EMBL/GenBank/DDBJ databases">
        <title>Genomic Encyclopedia of Type Strains, Phase III (KMG-III): the genomes of soil and plant-associated and newly described type strains.</title>
        <authorList>
            <person name="Whitman W."/>
        </authorList>
    </citation>
    <scope>NUCLEOTIDE SEQUENCE [LARGE SCALE GENOMIC DNA]</scope>
    <source>
        <strain evidence="1 2">CECT 7287</strain>
    </source>
</reference>
<dbReference type="Proteomes" id="UP000256977">
    <property type="component" value="Unassembled WGS sequence"/>
</dbReference>
<gene>
    <name evidence="1" type="ORF">DFP98_10348</name>
</gene>
<dbReference type="AlphaFoldDB" id="A0A3D9KJ67"/>
<proteinExistence type="predicted"/>
<accession>A0A3D9KJ67</accession>
<comment type="caution">
    <text evidence="1">The sequence shown here is derived from an EMBL/GenBank/DDBJ whole genome shotgun (WGS) entry which is preliminary data.</text>
</comment>